<keyword evidence="3" id="KW-0050">Antiport</keyword>
<protein>
    <submittedName>
        <fullName evidence="12">Cation:proton antiporter</fullName>
    </submittedName>
</protein>
<dbReference type="PANTHER" id="PTHR43562:SF3">
    <property type="entry name" value="SODIUM ION_PROTON EXCHANGER (EUROFUNG)"/>
    <property type="match status" value="1"/>
</dbReference>
<keyword evidence="5 10" id="KW-1133">Transmembrane helix</keyword>
<dbReference type="Proteomes" id="UP001165427">
    <property type="component" value="Unassembled WGS sequence"/>
</dbReference>
<keyword evidence="6" id="KW-0915">Sodium</keyword>
<evidence type="ECO:0000256" key="8">
    <source>
        <dbReference type="ARBA" id="ARBA00023136"/>
    </source>
</evidence>
<comment type="subcellular location">
    <subcellularLocation>
        <location evidence="1">Membrane</location>
        <topology evidence="1">Multi-pass membrane protein</topology>
    </subcellularLocation>
</comment>
<feature type="transmembrane region" description="Helical" evidence="10">
    <location>
        <begin position="310"/>
        <end position="336"/>
    </location>
</feature>
<name>A0AA41R180_9BACT</name>
<keyword evidence="2" id="KW-0813">Transport</keyword>
<dbReference type="Gene3D" id="1.20.1530.20">
    <property type="match status" value="1"/>
</dbReference>
<keyword evidence="13" id="KW-1185">Reference proteome</keyword>
<accession>A0AA41R180</accession>
<dbReference type="GO" id="GO:0016020">
    <property type="term" value="C:membrane"/>
    <property type="evidence" value="ECO:0007669"/>
    <property type="project" value="UniProtKB-SubCell"/>
</dbReference>
<feature type="transmembrane region" description="Helical" evidence="10">
    <location>
        <begin position="36"/>
        <end position="57"/>
    </location>
</feature>
<feature type="transmembrane region" description="Helical" evidence="10">
    <location>
        <begin position="63"/>
        <end position="81"/>
    </location>
</feature>
<evidence type="ECO:0000256" key="9">
    <source>
        <dbReference type="ARBA" id="ARBA00023201"/>
    </source>
</evidence>
<gene>
    <name evidence="12" type="ORF">MRX98_00330</name>
</gene>
<dbReference type="InterPro" id="IPR038770">
    <property type="entry name" value="Na+/solute_symporter_sf"/>
</dbReference>
<dbReference type="GO" id="GO:0015297">
    <property type="term" value="F:antiporter activity"/>
    <property type="evidence" value="ECO:0007669"/>
    <property type="project" value="UniProtKB-KW"/>
</dbReference>
<feature type="transmembrane region" description="Helical" evidence="10">
    <location>
        <begin position="6"/>
        <end position="24"/>
    </location>
</feature>
<evidence type="ECO:0000313" key="13">
    <source>
        <dbReference type="Proteomes" id="UP001165427"/>
    </source>
</evidence>
<sequence>MMSDNLFIILVLMTGAVIVLNLLVKSGLRRINLPPLVGYLCIGFGLGCLQNVGGVPGTPMDEIFTFLGKAGLVALLFRVGLESDLGALLHQLREASIVWWVNFSFSGILGYGCAYYLLGLPMIASLVVATAFTATSVGVSVAVWQDNGALSSPDGQLLIDVAELDDISAVVLMALLFALLPDLKQGASESGWAPALARQTAFFLVKLIGFGTLCYLFSRFVERRMTAFFRSLESRPDPMLSIVGIGFVIAALAAWFGFSLAIGAFFAGLVFSRDPQAVKMESSFLPVYDLLSPFFFIVIGLHIDPGVLRVAAGLGVVLALAAVVSKLASAGLPVFFTRGGRSALLIGASMVPRAEISMVIMENARALGDWAVTAPVFAAMVCVTLVTCVAGPLVVQSMLTRGLHQAKVK</sequence>
<evidence type="ECO:0000256" key="6">
    <source>
        <dbReference type="ARBA" id="ARBA00023053"/>
    </source>
</evidence>
<evidence type="ECO:0000256" key="1">
    <source>
        <dbReference type="ARBA" id="ARBA00004141"/>
    </source>
</evidence>
<dbReference type="EMBL" id="JALJRB010000001">
    <property type="protein sequence ID" value="MCJ8499001.1"/>
    <property type="molecule type" value="Genomic_DNA"/>
</dbReference>
<dbReference type="Pfam" id="PF00999">
    <property type="entry name" value="Na_H_Exchanger"/>
    <property type="match status" value="1"/>
</dbReference>
<feature type="transmembrane region" description="Helical" evidence="10">
    <location>
        <begin position="157"/>
        <end position="180"/>
    </location>
</feature>
<dbReference type="GO" id="GO:1902600">
    <property type="term" value="P:proton transmembrane transport"/>
    <property type="evidence" value="ECO:0007669"/>
    <property type="project" value="InterPro"/>
</dbReference>
<feature type="transmembrane region" description="Helical" evidence="10">
    <location>
        <begin position="283"/>
        <end position="303"/>
    </location>
</feature>
<evidence type="ECO:0000256" key="7">
    <source>
        <dbReference type="ARBA" id="ARBA00023065"/>
    </source>
</evidence>
<feature type="transmembrane region" description="Helical" evidence="10">
    <location>
        <begin position="97"/>
        <end position="117"/>
    </location>
</feature>
<evidence type="ECO:0000256" key="2">
    <source>
        <dbReference type="ARBA" id="ARBA00022448"/>
    </source>
</evidence>
<dbReference type="PANTHER" id="PTHR43562">
    <property type="entry name" value="NAPA-TYPE SODIUM/HYDROGEN ANTIPORTER"/>
    <property type="match status" value="1"/>
</dbReference>
<feature type="transmembrane region" description="Helical" evidence="10">
    <location>
        <begin position="239"/>
        <end position="271"/>
    </location>
</feature>
<feature type="transmembrane region" description="Helical" evidence="10">
    <location>
        <begin position="123"/>
        <end position="145"/>
    </location>
</feature>
<evidence type="ECO:0000256" key="3">
    <source>
        <dbReference type="ARBA" id="ARBA00022449"/>
    </source>
</evidence>
<feature type="domain" description="Cation/H+ exchanger transmembrane" evidence="11">
    <location>
        <begin position="22"/>
        <end position="399"/>
    </location>
</feature>
<keyword evidence="4 10" id="KW-0812">Transmembrane</keyword>
<evidence type="ECO:0000259" key="11">
    <source>
        <dbReference type="Pfam" id="PF00999"/>
    </source>
</evidence>
<keyword evidence="9" id="KW-0739">Sodium transport</keyword>
<proteinExistence type="predicted"/>
<feature type="transmembrane region" description="Helical" evidence="10">
    <location>
        <begin position="370"/>
        <end position="395"/>
    </location>
</feature>
<keyword evidence="8 10" id="KW-0472">Membrane</keyword>
<organism evidence="12 13">
    <name type="scientific">Desulfatitalea alkaliphila</name>
    <dbReference type="NCBI Taxonomy" id="2929485"/>
    <lineage>
        <taxon>Bacteria</taxon>
        <taxon>Pseudomonadati</taxon>
        <taxon>Thermodesulfobacteriota</taxon>
        <taxon>Desulfobacteria</taxon>
        <taxon>Desulfobacterales</taxon>
        <taxon>Desulfosarcinaceae</taxon>
        <taxon>Desulfatitalea</taxon>
    </lineage>
</organism>
<comment type="caution">
    <text evidence="12">The sequence shown here is derived from an EMBL/GenBank/DDBJ whole genome shotgun (WGS) entry which is preliminary data.</text>
</comment>
<dbReference type="RefSeq" id="WP_246902026.1">
    <property type="nucleotide sequence ID" value="NZ_JALJRB010000001.1"/>
</dbReference>
<keyword evidence="7" id="KW-0406">Ion transport</keyword>
<evidence type="ECO:0000256" key="10">
    <source>
        <dbReference type="SAM" id="Phobius"/>
    </source>
</evidence>
<dbReference type="AlphaFoldDB" id="A0AA41R180"/>
<evidence type="ECO:0000256" key="4">
    <source>
        <dbReference type="ARBA" id="ARBA00022692"/>
    </source>
</evidence>
<reference evidence="12" key="1">
    <citation type="submission" date="2022-04" db="EMBL/GenBank/DDBJ databases">
        <title>Desulfatitalea alkaliphila sp. nov., a novel anaerobic sulfate-reducing bacterium isolated from terrestrial mud volcano, Taman Peninsula, Russia.</title>
        <authorList>
            <person name="Khomyakova M.A."/>
            <person name="Merkel A.Y."/>
            <person name="Slobodkin A.I."/>
        </authorList>
    </citation>
    <scope>NUCLEOTIDE SEQUENCE</scope>
    <source>
        <strain evidence="12">M08but</strain>
    </source>
</reference>
<evidence type="ECO:0000313" key="12">
    <source>
        <dbReference type="EMBL" id="MCJ8499001.1"/>
    </source>
</evidence>
<dbReference type="GO" id="GO:0006814">
    <property type="term" value="P:sodium ion transport"/>
    <property type="evidence" value="ECO:0007669"/>
    <property type="project" value="UniProtKB-KW"/>
</dbReference>
<dbReference type="InterPro" id="IPR006153">
    <property type="entry name" value="Cation/H_exchanger_TM"/>
</dbReference>
<evidence type="ECO:0000256" key="5">
    <source>
        <dbReference type="ARBA" id="ARBA00022989"/>
    </source>
</evidence>
<feature type="transmembrane region" description="Helical" evidence="10">
    <location>
        <begin position="200"/>
        <end position="218"/>
    </location>
</feature>